<dbReference type="InterPro" id="IPR009406">
    <property type="entry name" value="DUF1056"/>
</dbReference>
<reference evidence="2" key="1">
    <citation type="journal article" date="2021" name="Proc. Natl. Acad. Sci. U.S.A.">
        <title>A Catalog of Tens of Thousands of Viruses from Human Metagenomes Reveals Hidden Associations with Chronic Diseases.</title>
        <authorList>
            <person name="Tisza M.J."/>
            <person name="Buck C.B."/>
        </authorList>
    </citation>
    <scope>NUCLEOTIDE SEQUENCE</scope>
    <source>
        <strain evidence="2">CtDwe1</strain>
    </source>
</reference>
<feature type="transmembrane region" description="Helical" evidence="1">
    <location>
        <begin position="32"/>
        <end position="52"/>
    </location>
</feature>
<dbReference type="Pfam" id="PF06341">
    <property type="entry name" value="DUF1056"/>
    <property type="match status" value="1"/>
</dbReference>
<feature type="transmembrane region" description="Helical" evidence="1">
    <location>
        <begin position="7"/>
        <end position="26"/>
    </location>
</feature>
<proteinExistence type="predicted"/>
<keyword evidence="1" id="KW-1133">Transmembrane helix</keyword>
<keyword evidence="1" id="KW-0812">Transmembrane</keyword>
<dbReference type="EMBL" id="BK014827">
    <property type="protein sequence ID" value="DAD77579.1"/>
    <property type="molecule type" value="Genomic_DNA"/>
</dbReference>
<evidence type="ECO:0000313" key="2">
    <source>
        <dbReference type="EMBL" id="DAD77579.1"/>
    </source>
</evidence>
<organism evidence="2">
    <name type="scientific">Siphoviridae sp. ctDwe1</name>
    <dbReference type="NCBI Taxonomy" id="2826200"/>
    <lineage>
        <taxon>Viruses</taxon>
        <taxon>Duplodnaviria</taxon>
        <taxon>Heunggongvirae</taxon>
        <taxon>Uroviricota</taxon>
        <taxon>Caudoviricetes</taxon>
    </lineage>
</organism>
<name>A0A8S5M6D1_9CAUD</name>
<evidence type="ECO:0000256" key="1">
    <source>
        <dbReference type="SAM" id="Phobius"/>
    </source>
</evidence>
<accession>A0A8S5M6D1</accession>
<keyword evidence="1" id="KW-0472">Membrane</keyword>
<evidence type="ECO:0008006" key="3">
    <source>
        <dbReference type="Google" id="ProtNLM"/>
    </source>
</evidence>
<sequence>MLKFIWKYIDVLCFLAAAFFIVWGFFRLSITAGIFAVGIALIMVGLITEMIAS</sequence>
<protein>
    <recommendedName>
        <fullName evidence="3">DUF1056 family protein</fullName>
    </recommendedName>
</protein>